<reference evidence="4" key="1">
    <citation type="submission" date="2009-08" db="EMBL/GenBank/DDBJ databases">
        <title>Annotation of Salpingoeca rosetta.</title>
        <authorList>
            <consortium name="The Broad Institute Genome Sequencing Platform"/>
            <person name="Russ C."/>
            <person name="Cuomo C."/>
            <person name="Burger G."/>
            <person name="Gray M.W."/>
            <person name="Holland P.W.H."/>
            <person name="King N."/>
            <person name="Lang F.B.F."/>
            <person name="Roger A.J."/>
            <person name="Ruiz-Trillo I."/>
            <person name="Young S.K."/>
            <person name="Zeng Q."/>
            <person name="Gargeya S."/>
            <person name="Alvarado L."/>
            <person name="Berlin A."/>
            <person name="Chapman S.B."/>
            <person name="Chen Z."/>
            <person name="Freedman E."/>
            <person name="Gellesch M."/>
            <person name="Goldberg J."/>
            <person name="Griggs A."/>
            <person name="Gujja S."/>
            <person name="Heilman E."/>
            <person name="Heiman D."/>
            <person name="Howarth C."/>
            <person name="Mehta T."/>
            <person name="Neiman D."/>
            <person name="Pearson M."/>
            <person name="Roberts A."/>
            <person name="Saif S."/>
            <person name="Shea T."/>
            <person name="Shenoy N."/>
            <person name="Sisk P."/>
            <person name="Stolte C."/>
            <person name="Sykes S."/>
            <person name="White J."/>
            <person name="Yandava C."/>
            <person name="Haas B."/>
            <person name="Nusbaum C."/>
            <person name="Birren B."/>
        </authorList>
    </citation>
    <scope>NUCLEOTIDE SEQUENCE [LARGE SCALE GENOMIC DNA]</scope>
    <source>
        <strain evidence="4">ATCC 50818</strain>
    </source>
</reference>
<gene>
    <name evidence="4" type="ORF">PTSG_04796</name>
</gene>
<evidence type="ECO:0000256" key="3">
    <source>
        <dbReference type="SAM" id="MobiDB-lite"/>
    </source>
</evidence>
<keyword evidence="1" id="KW-0808">Transferase</keyword>
<dbReference type="InterPro" id="IPR037359">
    <property type="entry name" value="NST/OST"/>
</dbReference>
<dbReference type="EMBL" id="GL832965">
    <property type="protein sequence ID" value="EGD73082.1"/>
    <property type="molecule type" value="Genomic_DNA"/>
</dbReference>
<proteinExistence type="predicted"/>
<dbReference type="InParanoid" id="F2U9Q5"/>
<organism evidence="5">
    <name type="scientific">Salpingoeca rosetta (strain ATCC 50818 / BSB-021)</name>
    <dbReference type="NCBI Taxonomy" id="946362"/>
    <lineage>
        <taxon>Eukaryota</taxon>
        <taxon>Choanoflagellata</taxon>
        <taxon>Craspedida</taxon>
        <taxon>Salpingoecidae</taxon>
        <taxon>Salpingoeca</taxon>
    </lineage>
</organism>
<dbReference type="AlphaFoldDB" id="F2U9Q5"/>
<dbReference type="InterPro" id="IPR027417">
    <property type="entry name" value="P-loop_NTPase"/>
</dbReference>
<dbReference type="OrthoDB" id="411451at2759"/>
<dbReference type="SUPFAM" id="SSF52540">
    <property type="entry name" value="P-loop containing nucleoside triphosphate hydrolases"/>
    <property type="match status" value="1"/>
</dbReference>
<feature type="compositionally biased region" description="Basic and acidic residues" evidence="3">
    <location>
        <begin position="44"/>
        <end position="62"/>
    </location>
</feature>
<dbReference type="PANTHER" id="PTHR10605:SF56">
    <property type="entry name" value="BIFUNCTIONAL HEPARAN SULFATE N-DEACETYLASE_N-SULFOTRANSFERASE"/>
    <property type="match status" value="1"/>
</dbReference>
<dbReference type="Gene3D" id="3.40.50.300">
    <property type="entry name" value="P-loop containing nucleotide triphosphate hydrolases"/>
    <property type="match status" value="2"/>
</dbReference>
<evidence type="ECO:0008006" key="6">
    <source>
        <dbReference type="Google" id="ProtNLM"/>
    </source>
</evidence>
<protein>
    <recommendedName>
        <fullName evidence="6">Sulfotransferase domain-containing protein</fullName>
    </recommendedName>
</protein>
<dbReference type="GO" id="GO:0008146">
    <property type="term" value="F:sulfotransferase activity"/>
    <property type="evidence" value="ECO:0007669"/>
    <property type="project" value="InterPro"/>
</dbReference>
<dbReference type="GeneID" id="16074691"/>
<evidence type="ECO:0000256" key="2">
    <source>
        <dbReference type="PIRSR" id="PIRSR637359-2"/>
    </source>
</evidence>
<feature type="region of interest" description="Disordered" evidence="3">
    <location>
        <begin position="1"/>
        <end position="103"/>
    </location>
</feature>
<evidence type="ECO:0000313" key="4">
    <source>
        <dbReference type="EMBL" id="EGD73082.1"/>
    </source>
</evidence>
<evidence type="ECO:0000256" key="1">
    <source>
        <dbReference type="ARBA" id="ARBA00022679"/>
    </source>
</evidence>
<keyword evidence="5" id="KW-1185">Reference proteome</keyword>
<sequence>MVHKAGSAAAAGVQRTLLAAEEDQQQQAHTFNDDDGGGGGGGERVSKRLDRQGWEQRGKVDQEELWGAAEERRTRGRGGPSAQRSDPAQDAEHRDRRDATDVEDWTLNNDDILNDNEDKYPVSPVRPKRYWPHHDLKKDGLYPRLIGIGCQKCGTSSLAVYLGYVEGFLMSGVKEVHAFRGDHTHEQFARDPFGAGRRWMLKSMNWYQSKWNKRGLSIECDLKKFHCQGNAERDMVPFEITPRYLTDYRVPFNMWESLPSPRQMRFVVMLRNPTSRTWSAFFQTMKQRDTSRELFVAQTREELAMLHACYNSTIGLTMQDEDISAGRKPPTMNDLHLCRDPRSVYRELQTCVEKHNAHDDHPWFLHYTQFASNDEVPLNLRVQYEGLTMRGLYADQIFNFLCAGFWPEQLLIMTAGELRHDARTAVQRVTDFMGVPFQPTNEKWFDKGVSRMKKSAGPIPEDVVAELRQLFALHNRVLMRLLLNNNFNVNAPFLLKEFGLHDDPEFAQHMR</sequence>
<feature type="binding site" evidence="2">
    <location>
        <position position="279"/>
    </location>
    <ligand>
        <name>3'-phosphoadenylyl sulfate</name>
        <dbReference type="ChEBI" id="CHEBI:58339"/>
    </ligand>
</feature>
<evidence type="ECO:0000313" key="5">
    <source>
        <dbReference type="Proteomes" id="UP000007799"/>
    </source>
</evidence>
<dbReference type="KEGG" id="sre:PTSG_04796"/>
<accession>F2U9Q5</accession>
<feature type="compositionally biased region" description="Basic and acidic residues" evidence="3">
    <location>
        <begin position="90"/>
        <end position="100"/>
    </location>
</feature>
<dbReference type="PANTHER" id="PTHR10605">
    <property type="entry name" value="HEPARAN SULFATE SULFOTRANSFERASE"/>
    <property type="match status" value="1"/>
</dbReference>
<dbReference type="Proteomes" id="UP000007799">
    <property type="component" value="Unassembled WGS sequence"/>
</dbReference>
<feature type="binding site" evidence="2">
    <location>
        <position position="271"/>
    </location>
    <ligand>
        <name>3'-phosphoadenylyl sulfate</name>
        <dbReference type="ChEBI" id="CHEBI:58339"/>
    </ligand>
</feature>
<name>F2U9Q5_SALR5</name>
<dbReference type="RefSeq" id="XP_004994113.1">
    <property type="nucleotide sequence ID" value="XM_004994056.1"/>
</dbReference>